<dbReference type="InterPro" id="IPR008984">
    <property type="entry name" value="SMAD_FHA_dom_sf"/>
</dbReference>
<keyword evidence="1" id="KW-0472">Membrane</keyword>
<comment type="caution">
    <text evidence="3">The sequence shown here is derived from an EMBL/GenBank/DDBJ whole genome shotgun (WGS) entry which is preliminary data.</text>
</comment>
<evidence type="ECO:0000259" key="2">
    <source>
        <dbReference type="PROSITE" id="PS50006"/>
    </source>
</evidence>
<keyword evidence="1" id="KW-0812">Transmembrane</keyword>
<sequence length="236" mass="25774">MTWKIKAHAGDSATQEINIERDLLVGRHQATDIVLPQADISRKHAAFLLKEQALWVQDLGSSNGTFVNDVRIAMDAVELHAGDVVQFASAARFTVDVAEQPIEVPVSPIRQPAEAVAVSELNVQPKVEDVAPVVEEEFKTAAQQLSDQGMTQLNERDNNVQLSRDGMPQNISVPKPAPIPEGVDISAATPEPKPIPVEQPITRAEEEKLEQKNASLGLMSLIVLIILALVAWFIFK</sequence>
<keyword evidence="4" id="KW-1185">Reference proteome</keyword>
<dbReference type="Proteomes" id="UP000280271">
    <property type="component" value="Unassembled WGS sequence"/>
</dbReference>
<dbReference type="SUPFAM" id="SSF49879">
    <property type="entry name" value="SMAD/FHA domain"/>
    <property type="match status" value="1"/>
</dbReference>
<gene>
    <name evidence="3" type="ORF">D9K81_06600</name>
</gene>
<dbReference type="InterPro" id="IPR000253">
    <property type="entry name" value="FHA_dom"/>
</dbReference>
<accession>A0ABX9TWG8</accession>
<evidence type="ECO:0000256" key="1">
    <source>
        <dbReference type="SAM" id="Phobius"/>
    </source>
</evidence>
<proteinExistence type="predicted"/>
<dbReference type="CDD" id="cd00060">
    <property type="entry name" value="FHA"/>
    <property type="match status" value="1"/>
</dbReference>
<evidence type="ECO:0000313" key="3">
    <source>
        <dbReference type="EMBL" id="RLL22413.1"/>
    </source>
</evidence>
<dbReference type="Pfam" id="PF00498">
    <property type="entry name" value="FHA"/>
    <property type="match status" value="1"/>
</dbReference>
<keyword evidence="1" id="KW-1133">Transmembrane helix</keyword>
<dbReference type="InterPro" id="IPR050923">
    <property type="entry name" value="Cell_Proc_Reg/RNA_Proc"/>
</dbReference>
<protein>
    <submittedName>
        <fullName evidence="3">FHA domain-containing protein</fullName>
    </submittedName>
</protein>
<evidence type="ECO:0000313" key="4">
    <source>
        <dbReference type="Proteomes" id="UP000280271"/>
    </source>
</evidence>
<dbReference type="RefSeq" id="WP_120374838.1">
    <property type="nucleotide sequence ID" value="NZ_RCHC01000006.1"/>
</dbReference>
<dbReference type="PANTHER" id="PTHR23308">
    <property type="entry name" value="NUCLEAR INHIBITOR OF PROTEIN PHOSPHATASE-1"/>
    <property type="match status" value="1"/>
</dbReference>
<dbReference type="SMART" id="SM00240">
    <property type="entry name" value="FHA"/>
    <property type="match status" value="1"/>
</dbReference>
<dbReference type="PROSITE" id="PS50006">
    <property type="entry name" value="FHA_DOMAIN"/>
    <property type="match status" value="1"/>
</dbReference>
<organism evidence="3 4">
    <name type="scientific">Acinetobacter chengduensis</name>
    <dbReference type="NCBI Taxonomy" id="2420890"/>
    <lineage>
        <taxon>Bacteria</taxon>
        <taxon>Pseudomonadati</taxon>
        <taxon>Pseudomonadota</taxon>
        <taxon>Gammaproteobacteria</taxon>
        <taxon>Moraxellales</taxon>
        <taxon>Moraxellaceae</taxon>
        <taxon>Acinetobacter</taxon>
    </lineage>
</organism>
<dbReference type="EMBL" id="RCHC01000006">
    <property type="protein sequence ID" value="RLL22413.1"/>
    <property type="molecule type" value="Genomic_DNA"/>
</dbReference>
<dbReference type="Gene3D" id="2.60.200.20">
    <property type="match status" value="1"/>
</dbReference>
<feature type="transmembrane region" description="Helical" evidence="1">
    <location>
        <begin position="216"/>
        <end position="235"/>
    </location>
</feature>
<name>A0ABX9TWG8_9GAMM</name>
<feature type="domain" description="FHA" evidence="2">
    <location>
        <begin position="23"/>
        <end position="72"/>
    </location>
</feature>
<reference evidence="3 4" key="1">
    <citation type="submission" date="2018-09" db="EMBL/GenBank/DDBJ databases">
        <title>The draft genome of Acinetobacter sp. strains.</title>
        <authorList>
            <person name="Qin J."/>
            <person name="Feng Y."/>
            <person name="Zong Z."/>
        </authorList>
    </citation>
    <scope>NUCLEOTIDE SEQUENCE [LARGE SCALE GENOMIC DNA]</scope>
    <source>
        <strain evidence="3 4">WCHAc060005</strain>
    </source>
</reference>